<dbReference type="InterPro" id="IPR021109">
    <property type="entry name" value="Peptidase_aspartic_dom_sf"/>
</dbReference>
<evidence type="ECO:0000313" key="4">
    <source>
        <dbReference type="EMBL" id="KAF6215744.1"/>
    </source>
</evidence>
<gene>
    <name evidence="4" type="ORF">GE061_000077</name>
</gene>
<comment type="similarity">
    <text evidence="1">Belongs to the peptidase A1 family.</text>
</comment>
<dbReference type="GO" id="GO:0006508">
    <property type="term" value="P:proteolysis"/>
    <property type="evidence" value="ECO:0007669"/>
    <property type="project" value="InterPro"/>
</dbReference>
<feature type="chain" id="PRO_5035762450" description="Peptidase A1 domain-containing protein" evidence="2">
    <location>
        <begin position="20"/>
        <end position="94"/>
    </location>
</feature>
<dbReference type="PANTHER" id="PTHR47966">
    <property type="entry name" value="BETA-SITE APP-CLEAVING ENZYME, ISOFORM A-RELATED"/>
    <property type="match status" value="1"/>
</dbReference>
<protein>
    <recommendedName>
        <fullName evidence="3">Peptidase A1 domain-containing protein</fullName>
    </recommendedName>
</protein>
<feature type="domain" description="Peptidase A1" evidence="3">
    <location>
        <begin position="54"/>
        <end position="94"/>
    </location>
</feature>
<dbReference type="Proteomes" id="UP000466442">
    <property type="component" value="Linkage Group LG1"/>
</dbReference>
<dbReference type="PROSITE" id="PS51767">
    <property type="entry name" value="PEPTIDASE_A1"/>
    <property type="match status" value="1"/>
</dbReference>
<name>A0A8S9Y4J3_APOLU</name>
<sequence length="94" mass="10213">MNIILGTALLAASALTIDALVRIPIEQKSSSLTRRPWSLGAGNVTLTNNDEMSYFGEVCIGTPPQCFMLDFDTGSSNLWVVSKHCNMMNRGCSE</sequence>
<keyword evidence="5" id="KW-1185">Reference proteome</keyword>
<dbReference type="SUPFAM" id="SSF50630">
    <property type="entry name" value="Acid proteases"/>
    <property type="match status" value="1"/>
</dbReference>
<dbReference type="EMBL" id="WIXP02000001">
    <property type="protein sequence ID" value="KAF6215744.1"/>
    <property type="molecule type" value="Genomic_DNA"/>
</dbReference>
<evidence type="ECO:0000259" key="3">
    <source>
        <dbReference type="PROSITE" id="PS51767"/>
    </source>
</evidence>
<dbReference type="InterPro" id="IPR033121">
    <property type="entry name" value="PEPTIDASE_A1"/>
</dbReference>
<dbReference type="Gene3D" id="2.40.70.10">
    <property type="entry name" value="Acid Proteases"/>
    <property type="match status" value="1"/>
</dbReference>
<dbReference type="InterPro" id="IPR001461">
    <property type="entry name" value="Aspartic_peptidase_A1"/>
</dbReference>
<keyword evidence="2" id="KW-0732">Signal</keyword>
<reference evidence="4" key="1">
    <citation type="journal article" date="2021" name="Mol. Ecol. Resour.">
        <title>Apolygus lucorum genome provides insights into omnivorousness and mesophyll feeding.</title>
        <authorList>
            <person name="Liu Y."/>
            <person name="Liu H."/>
            <person name="Wang H."/>
            <person name="Huang T."/>
            <person name="Liu B."/>
            <person name="Yang B."/>
            <person name="Yin L."/>
            <person name="Li B."/>
            <person name="Zhang Y."/>
            <person name="Zhang S."/>
            <person name="Jiang F."/>
            <person name="Zhang X."/>
            <person name="Ren Y."/>
            <person name="Wang B."/>
            <person name="Wang S."/>
            <person name="Lu Y."/>
            <person name="Wu K."/>
            <person name="Fan W."/>
            <person name="Wang G."/>
        </authorList>
    </citation>
    <scope>NUCLEOTIDE SEQUENCE</scope>
    <source>
        <strain evidence="4">12Hb</strain>
    </source>
</reference>
<dbReference type="GO" id="GO:0004190">
    <property type="term" value="F:aspartic-type endopeptidase activity"/>
    <property type="evidence" value="ECO:0007669"/>
    <property type="project" value="InterPro"/>
</dbReference>
<dbReference type="AlphaFoldDB" id="A0A8S9Y4J3"/>
<dbReference type="Pfam" id="PF00026">
    <property type="entry name" value="Asp"/>
    <property type="match status" value="1"/>
</dbReference>
<organism evidence="4 5">
    <name type="scientific">Apolygus lucorum</name>
    <name type="common">Small green plant bug</name>
    <name type="synonym">Lygocoris lucorum</name>
    <dbReference type="NCBI Taxonomy" id="248454"/>
    <lineage>
        <taxon>Eukaryota</taxon>
        <taxon>Metazoa</taxon>
        <taxon>Ecdysozoa</taxon>
        <taxon>Arthropoda</taxon>
        <taxon>Hexapoda</taxon>
        <taxon>Insecta</taxon>
        <taxon>Pterygota</taxon>
        <taxon>Neoptera</taxon>
        <taxon>Paraneoptera</taxon>
        <taxon>Hemiptera</taxon>
        <taxon>Heteroptera</taxon>
        <taxon>Panheteroptera</taxon>
        <taxon>Cimicomorpha</taxon>
        <taxon>Miridae</taxon>
        <taxon>Mirini</taxon>
        <taxon>Apolygus</taxon>
    </lineage>
</organism>
<proteinExistence type="inferred from homology"/>
<evidence type="ECO:0000313" key="5">
    <source>
        <dbReference type="Proteomes" id="UP000466442"/>
    </source>
</evidence>
<feature type="signal peptide" evidence="2">
    <location>
        <begin position="1"/>
        <end position="19"/>
    </location>
</feature>
<comment type="caution">
    <text evidence="4">The sequence shown here is derived from an EMBL/GenBank/DDBJ whole genome shotgun (WGS) entry which is preliminary data.</text>
</comment>
<evidence type="ECO:0000256" key="2">
    <source>
        <dbReference type="SAM" id="SignalP"/>
    </source>
</evidence>
<dbReference type="OrthoDB" id="771136at2759"/>
<accession>A0A8S9Y4J3</accession>
<evidence type="ECO:0000256" key="1">
    <source>
        <dbReference type="ARBA" id="ARBA00007447"/>
    </source>
</evidence>
<dbReference type="PANTHER" id="PTHR47966:SF51">
    <property type="entry name" value="BETA-SITE APP-CLEAVING ENZYME, ISOFORM A-RELATED"/>
    <property type="match status" value="1"/>
</dbReference>